<sequence length="134" mass="15406">MSRRSIKLLLADTLEDLSNQNFEKFYYHLLDRRQEPRVGRSKVEGKTRLEIVDVLVSTFTEEGAVGVTEEILREIGCNSEAETLVLNEREAGNTLDQPQPRRCEEDDKQLIFLSCWTGAETEDIQITSNWTSKI</sequence>
<feature type="domain" description="Pyrin" evidence="1">
    <location>
        <begin position="1"/>
        <end position="90"/>
    </location>
</feature>
<dbReference type="CDD" id="cd08321">
    <property type="entry name" value="Pyrin_ASC-like"/>
    <property type="match status" value="1"/>
</dbReference>
<evidence type="ECO:0000313" key="2">
    <source>
        <dbReference type="EMBL" id="MEQ2233979.1"/>
    </source>
</evidence>
<dbReference type="Gene3D" id="1.10.533.10">
    <property type="entry name" value="Death Domain, Fas"/>
    <property type="match status" value="1"/>
</dbReference>
<dbReference type="Proteomes" id="UP001482620">
    <property type="component" value="Unassembled WGS sequence"/>
</dbReference>
<gene>
    <name evidence="2" type="ORF">ILYODFUR_027261</name>
</gene>
<dbReference type="SMART" id="SM01289">
    <property type="entry name" value="PYRIN"/>
    <property type="match status" value="1"/>
</dbReference>
<evidence type="ECO:0000313" key="3">
    <source>
        <dbReference type="Proteomes" id="UP001482620"/>
    </source>
</evidence>
<dbReference type="InterPro" id="IPR011029">
    <property type="entry name" value="DEATH-like_dom_sf"/>
</dbReference>
<organism evidence="2 3">
    <name type="scientific">Ilyodon furcidens</name>
    <name type="common">goldbreast splitfin</name>
    <dbReference type="NCBI Taxonomy" id="33524"/>
    <lineage>
        <taxon>Eukaryota</taxon>
        <taxon>Metazoa</taxon>
        <taxon>Chordata</taxon>
        <taxon>Craniata</taxon>
        <taxon>Vertebrata</taxon>
        <taxon>Euteleostomi</taxon>
        <taxon>Actinopterygii</taxon>
        <taxon>Neopterygii</taxon>
        <taxon>Teleostei</taxon>
        <taxon>Neoteleostei</taxon>
        <taxon>Acanthomorphata</taxon>
        <taxon>Ovalentaria</taxon>
        <taxon>Atherinomorphae</taxon>
        <taxon>Cyprinodontiformes</taxon>
        <taxon>Goodeidae</taxon>
        <taxon>Ilyodon</taxon>
    </lineage>
</organism>
<proteinExistence type="predicted"/>
<evidence type="ECO:0000259" key="1">
    <source>
        <dbReference type="PROSITE" id="PS50824"/>
    </source>
</evidence>
<dbReference type="InterPro" id="IPR004020">
    <property type="entry name" value="DAPIN"/>
</dbReference>
<accession>A0ABV0TMF2</accession>
<protein>
    <recommendedName>
        <fullName evidence="1">Pyrin domain-containing protein</fullName>
    </recommendedName>
</protein>
<name>A0ABV0TMF2_9TELE</name>
<dbReference type="EMBL" id="JAHRIQ010038318">
    <property type="protein sequence ID" value="MEQ2233979.1"/>
    <property type="molecule type" value="Genomic_DNA"/>
</dbReference>
<dbReference type="SUPFAM" id="SSF47986">
    <property type="entry name" value="DEATH domain"/>
    <property type="match status" value="1"/>
</dbReference>
<reference evidence="2 3" key="1">
    <citation type="submission" date="2021-06" db="EMBL/GenBank/DDBJ databases">
        <authorList>
            <person name="Palmer J.M."/>
        </authorList>
    </citation>
    <scope>NUCLEOTIDE SEQUENCE [LARGE SCALE GENOMIC DNA]</scope>
    <source>
        <strain evidence="3">if_2019</strain>
        <tissue evidence="2">Muscle</tissue>
    </source>
</reference>
<dbReference type="PROSITE" id="PS50824">
    <property type="entry name" value="DAPIN"/>
    <property type="match status" value="1"/>
</dbReference>
<keyword evidence="3" id="KW-1185">Reference proteome</keyword>
<comment type="caution">
    <text evidence="2">The sequence shown here is derived from an EMBL/GenBank/DDBJ whole genome shotgun (WGS) entry which is preliminary data.</text>
</comment>
<dbReference type="Pfam" id="PF02758">
    <property type="entry name" value="PYRIN"/>
    <property type="match status" value="1"/>
</dbReference>